<evidence type="ECO:0000313" key="3">
    <source>
        <dbReference type="EMBL" id="KAK2962396.1"/>
    </source>
</evidence>
<accession>A0ABQ9YF44</accession>
<feature type="region of interest" description="Disordered" evidence="1">
    <location>
        <begin position="235"/>
        <end position="302"/>
    </location>
</feature>
<feature type="region of interest" description="Disordered" evidence="1">
    <location>
        <begin position="516"/>
        <end position="577"/>
    </location>
</feature>
<dbReference type="InterPro" id="IPR024986">
    <property type="entry name" value="Nipped-B_C"/>
</dbReference>
<feature type="compositionally biased region" description="Basic residues" evidence="1">
    <location>
        <begin position="253"/>
        <end position="264"/>
    </location>
</feature>
<evidence type="ECO:0000259" key="2">
    <source>
        <dbReference type="Pfam" id="PF12830"/>
    </source>
</evidence>
<dbReference type="EMBL" id="JARBJD010000011">
    <property type="protein sequence ID" value="KAK2962396.1"/>
    <property type="molecule type" value="Genomic_DNA"/>
</dbReference>
<dbReference type="Pfam" id="PF12830">
    <property type="entry name" value="Nipped-B_C"/>
    <property type="match status" value="1"/>
</dbReference>
<feature type="compositionally biased region" description="Acidic residues" evidence="1">
    <location>
        <begin position="542"/>
        <end position="551"/>
    </location>
</feature>
<keyword evidence="4" id="KW-1185">Reference proteome</keyword>
<organism evidence="3 4">
    <name type="scientific">Blattamonas nauphoetae</name>
    <dbReference type="NCBI Taxonomy" id="2049346"/>
    <lineage>
        <taxon>Eukaryota</taxon>
        <taxon>Metamonada</taxon>
        <taxon>Preaxostyla</taxon>
        <taxon>Oxymonadida</taxon>
        <taxon>Blattamonas</taxon>
    </lineage>
</organism>
<feature type="compositionally biased region" description="Low complexity" evidence="1">
    <location>
        <begin position="291"/>
        <end position="302"/>
    </location>
</feature>
<protein>
    <recommendedName>
        <fullName evidence="2">Sister chromatid cohesion C-terminal domain-containing protein</fullName>
    </recommendedName>
</protein>
<sequence>MALMIIQRTGTLYSYRSSLSIVSSNFCPYLQCGHHGHHILNDPTSFFLCSINSLNTIIINFQQLVPTFREDSVPHNPRRTVSVLFSRLVAQCLSSSLASSPFFTYNAHYVIRYTQMLYWQDYPLPLEPTITKDPSLFDELPQLPSQTGGKKENTFVEGMETLHQAVEELNLCFGEGHCEQMSLWLNGLPGRPVSVATKATQMRALLTIFQSERARLLKSTRLHIMQKDVQFRGLGNTNQKVKRAEPSFSSRRNVVKPKSVKKPKLAMDSSDNFSQSSGESSSPATSVPVKARQTQQQTPPARTGSLSALLMQTFLRPITNGAVDFQSEEMRWASVEVIGVGLKDGIIHPSTIIPSLVCVILDPVQKNADLAFSHLQTSILAHSGGKPKKTSNKAVNIAEDALLAMGFTQRPKKASLSGWISLDDEVEVHLDVSEIGTQKKVAVKRDKFGQSMEVSLPVSIQTTTELQRKGGDEKGGMTIDRLIVIVDELQELVDEEESGMSGAAILVKQIEDALGQKKTKTPRKKAAKPKQASKKRKKERDDWSEENSDSEFFERKSLPVRSTRNKRTSRKEAYPRC</sequence>
<evidence type="ECO:0000256" key="1">
    <source>
        <dbReference type="SAM" id="MobiDB-lite"/>
    </source>
</evidence>
<feature type="domain" description="Sister chromatid cohesion C-terminal" evidence="2">
    <location>
        <begin position="309"/>
        <end position="377"/>
    </location>
</feature>
<comment type="caution">
    <text evidence="3">The sequence shown here is derived from an EMBL/GenBank/DDBJ whole genome shotgun (WGS) entry which is preliminary data.</text>
</comment>
<feature type="compositionally biased region" description="Basic residues" evidence="1">
    <location>
        <begin position="517"/>
        <end position="538"/>
    </location>
</feature>
<reference evidence="3 4" key="1">
    <citation type="journal article" date="2022" name="bioRxiv">
        <title>Genomics of Preaxostyla Flagellates Illuminates Evolutionary Transitions and the Path Towards Mitochondrial Loss.</title>
        <authorList>
            <person name="Novak L.V.F."/>
            <person name="Treitli S.C."/>
            <person name="Pyrih J."/>
            <person name="Halakuc P."/>
            <person name="Pipaliya S.V."/>
            <person name="Vacek V."/>
            <person name="Brzon O."/>
            <person name="Soukal P."/>
            <person name="Eme L."/>
            <person name="Dacks J.B."/>
            <person name="Karnkowska A."/>
            <person name="Elias M."/>
            <person name="Hampl V."/>
        </authorList>
    </citation>
    <scope>NUCLEOTIDE SEQUENCE [LARGE SCALE GENOMIC DNA]</scope>
    <source>
        <strain evidence="3">NAU3</strain>
        <tissue evidence="3">Gut</tissue>
    </source>
</reference>
<evidence type="ECO:0000313" key="4">
    <source>
        <dbReference type="Proteomes" id="UP001281761"/>
    </source>
</evidence>
<proteinExistence type="predicted"/>
<gene>
    <name evidence="3" type="ORF">BLNAU_2639</name>
</gene>
<dbReference type="Proteomes" id="UP001281761">
    <property type="component" value="Unassembled WGS sequence"/>
</dbReference>
<feature type="compositionally biased region" description="Polar residues" evidence="1">
    <location>
        <begin position="269"/>
        <end position="285"/>
    </location>
</feature>
<name>A0ABQ9YF44_9EUKA</name>